<gene>
    <name evidence="2" type="ORF">JTBM06_V1_30039</name>
</gene>
<dbReference type="CDD" id="cd02440">
    <property type="entry name" value="AdoMet_MTases"/>
    <property type="match status" value="1"/>
</dbReference>
<evidence type="ECO:0008006" key="3">
    <source>
        <dbReference type="Google" id="ProtNLM"/>
    </source>
</evidence>
<keyword evidence="1" id="KW-0808">Transferase</keyword>
<dbReference type="GO" id="GO:0016740">
    <property type="term" value="F:transferase activity"/>
    <property type="evidence" value="ECO:0007669"/>
    <property type="project" value="UniProtKB-KW"/>
</dbReference>
<evidence type="ECO:0000256" key="1">
    <source>
        <dbReference type="ARBA" id="ARBA00022679"/>
    </source>
</evidence>
<protein>
    <recommendedName>
        <fullName evidence="3">Methyltransferase domain-containing protein</fullName>
    </recommendedName>
</protein>
<dbReference type="InterPro" id="IPR029063">
    <property type="entry name" value="SAM-dependent_MTases_sf"/>
</dbReference>
<name>A0A7D9H874_9GAMM</name>
<accession>A0A7D9H874</accession>
<dbReference type="SUPFAM" id="SSF53335">
    <property type="entry name" value="S-adenosyl-L-methionine-dependent methyltransferases"/>
    <property type="match status" value="1"/>
</dbReference>
<dbReference type="AlphaFoldDB" id="A0A7D9H874"/>
<proteinExistence type="predicted"/>
<organism evidence="2">
    <name type="scientific">uncultured Woeseiaceae bacterium</name>
    <dbReference type="NCBI Taxonomy" id="1983305"/>
    <lineage>
        <taxon>Bacteria</taxon>
        <taxon>Pseudomonadati</taxon>
        <taxon>Pseudomonadota</taxon>
        <taxon>Gammaproteobacteria</taxon>
        <taxon>Woeseiales</taxon>
        <taxon>Woeseiaceae</taxon>
        <taxon>environmental samples</taxon>
    </lineage>
</organism>
<dbReference type="PANTHER" id="PTHR43861:SF3">
    <property type="entry name" value="PUTATIVE (AFU_ORTHOLOGUE AFUA_2G14390)-RELATED"/>
    <property type="match status" value="1"/>
</dbReference>
<dbReference type="Gene3D" id="3.40.50.150">
    <property type="entry name" value="Vaccinia Virus protein VP39"/>
    <property type="match status" value="1"/>
</dbReference>
<dbReference type="Pfam" id="PF13489">
    <property type="entry name" value="Methyltransf_23"/>
    <property type="match status" value="1"/>
</dbReference>
<dbReference type="EMBL" id="LR633967">
    <property type="protein sequence ID" value="VUX55479.1"/>
    <property type="molecule type" value="Genomic_DNA"/>
</dbReference>
<dbReference type="PANTHER" id="PTHR43861">
    <property type="entry name" value="TRANS-ACONITATE 2-METHYLTRANSFERASE-RELATED"/>
    <property type="match status" value="1"/>
</dbReference>
<reference evidence="2" key="1">
    <citation type="submission" date="2019-07" db="EMBL/GenBank/DDBJ databases">
        <authorList>
            <person name="Weber M."/>
            <person name="Kostadinov I."/>
            <person name="Kostadinov D I."/>
        </authorList>
    </citation>
    <scope>NUCLEOTIDE SEQUENCE</scope>
    <source>
        <strain evidence="2">Gfbio:sag-sample-m06:053724c1-46a9-4a36-b237-ea2bf867836b</strain>
    </source>
</reference>
<sequence>MFFFFLEIYKKRMTSDTWDEFAKDWDSEPDVQMYSNLAFRSWQRRVLPLISDISKTRVLDFGCGTGQLTEKLSPLCEYVVAVDTSRRMIEILNSKIVETGINNVTSLVSTIDPKSVAENRHTLGQFGLVVASSVCSFLPDFTVTLRHIAATMNSGGVFVHWDWMDDMPFDKVRSAFSGAGMKCLRVEREFTIGDKNESMAVVMGIGKLDH</sequence>
<evidence type="ECO:0000313" key="2">
    <source>
        <dbReference type="EMBL" id="VUX55479.1"/>
    </source>
</evidence>